<name>A0AAW9YQQ6_9GAMM</name>
<dbReference type="GO" id="GO:0016491">
    <property type="term" value="F:oxidoreductase activity"/>
    <property type="evidence" value="ECO:0007669"/>
    <property type="project" value="InterPro"/>
</dbReference>
<sequence>MRFNMINLLQEKWERRATVRSRSRIVYDKAATGYYYPISRAPLAIHPYISLKGEKAREFLLIQSLYKYSNDIASIETRVVNEVILKAISDKIDGITFDDEQKINLYTIMVDEAYHAYVAFDAILQIKEETGVSPLELPKTIEIEKAISNIKSKLNTKYHNVFEFICVCLAENTLTKEIVTMTDKEETHPYFQKIIKDHLTDETRHSGVFYKLLSYVWMNLNNEYKKHIGNVLAEFIELYLDLEVQIAFDEQILKSIGLSIEEIKEAIDDTYGEFKLTKEHPMLKNILNILEKTRVLDEYSLKGFQQRDWI</sequence>
<evidence type="ECO:0008006" key="3">
    <source>
        <dbReference type="Google" id="ProtNLM"/>
    </source>
</evidence>
<proteinExistence type="predicted"/>
<evidence type="ECO:0000313" key="1">
    <source>
        <dbReference type="EMBL" id="NIY57142.1"/>
    </source>
</evidence>
<accession>A0AAW9YQQ6</accession>
<dbReference type="Proteomes" id="UP000774689">
    <property type="component" value="Unassembled WGS sequence"/>
</dbReference>
<dbReference type="AlphaFoldDB" id="A0AAW9YQQ6"/>
<gene>
    <name evidence="1" type="ORF">CHQ83_07990</name>
</gene>
<reference evidence="1" key="1">
    <citation type="journal article" date="2020" name="Int. J. Syst. Evol. Microbiol.">
        <title>Reclassification of Francisella noatunensis subsp. orientalis Ottem et al. 2009 as Francisella orientalis sp. nov., Francisella noatunensis subsp. chilensis subsp. nov. and emended description of Francisella noatunensis.</title>
        <authorList>
            <person name="Ramirez-Paredes J.G."/>
            <person name="Larsson P."/>
            <person name="Thompson K.D."/>
            <person name="Penman D.J."/>
            <person name="Busse H.J."/>
            <person name="Ohrman C."/>
            <person name="Sjodin A."/>
            <person name="Soto E."/>
            <person name="Richards R.H."/>
            <person name="Adams A."/>
            <person name="Colquhoun D.J."/>
        </authorList>
    </citation>
    <scope>NUCLEOTIDE SEQUENCE</scope>
    <source>
        <strain evidence="1">LADL-07285A</strain>
    </source>
</reference>
<organism evidence="1 2">
    <name type="scientific">Francisella orientalis</name>
    <dbReference type="NCBI Taxonomy" id="299583"/>
    <lineage>
        <taxon>Bacteria</taxon>
        <taxon>Pseudomonadati</taxon>
        <taxon>Pseudomonadota</taxon>
        <taxon>Gammaproteobacteria</taxon>
        <taxon>Thiotrichales</taxon>
        <taxon>Francisellaceae</taxon>
        <taxon>Francisella</taxon>
    </lineage>
</organism>
<evidence type="ECO:0000313" key="2">
    <source>
        <dbReference type="Proteomes" id="UP000774689"/>
    </source>
</evidence>
<comment type="caution">
    <text evidence="1">The sequence shown here is derived from an EMBL/GenBank/DDBJ whole genome shotgun (WGS) entry which is preliminary data.</text>
</comment>
<dbReference type="Pfam" id="PF11583">
    <property type="entry name" value="AurF"/>
    <property type="match status" value="1"/>
</dbReference>
<dbReference type="Gene3D" id="1.10.620.20">
    <property type="entry name" value="Ribonucleotide Reductase, subunit A"/>
    <property type="match status" value="1"/>
</dbReference>
<dbReference type="InterPro" id="IPR012348">
    <property type="entry name" value="RNR-like"/>
</dbReference>
<dbReference type="EMBL" id="QPQM01000021">
    <property type="protein sequence ID" value="NIY57142.1"/>
    <property type="molecule type" value="Genomic_DNA"/>
</dbReference>
<protein>
    <recommendedName>
        <fullName evidence="3">p-aminobenzoate N-oxygenase AurF</fullName>
    </recommendedName>
</protein>
<dbReference type="InterPro" id="IPR025859">
    <property type="entry name" value="AurF/CmlI"/>
</dbReference>